<dbReference type="OrthoDB" id="5985440at2759"/>
<dbReference type="Proteomes" id="UP000287033">
    <property type="component" value="Unassembled WGS sequence"/>
</dbReference>
<evidence type="ECO:0000313" key="6">
    <source>
        <dbReference type="Proteomes" id="UP000287033"/>
    </source>
</evidence>
<feature type="domain" description="Laminin N-terminal" evidence="4">
    <location>
        <begin position="21"/>
        <end position="70"/>
    </location>
</feature>
<gene>
    <name evidence="5" type="ORF">chiPu_0007910</name>
</gene>
<dbReference type="EMBL" id="BEZZ01000253">
    <property type="protein sequence ID" value="GCC29468.1"/>
    <property type="molecule type" value="Genomic_DNA"/>
</dbReference>
<organism evidence="5 6">
    <name type="scientific">Chiloscyllium punctatum</name>
    <name type="common">Brownbanded bambooshark</name>
    <name type="synonym">Hemiscyllium punctatum</name>
    <dbReference type="NCBI Taxonomy" id="137246"/>
    <lineage>
        <taxon>Eukaryota</taxon>
        <taxon>Metazoa</taxon>
        <taxon>Chordata</taxon>
        <taxon>Craniata</taxon>
        <taxon>Vertebrata</taxon>
        <taxon>Chondrichthyes</taxon>
        <taxon>Elasmobranchii</taxon>
        <taxon>Galeomorphii</taxon>
        <taxon>Galeoidea</taxon>
        <taxon>Orectolobiformes</taxon>
        <taxon>Hemiscylliidae</taxon>
        <taxon>Chiloscyllium</taxon>
    </lineage>
</organism>
<dbReference type="OMA" id="RASERYC"/>
<reference evidence="5 6" key="1">
    <citation type="journal article" date="2018" name="Nat. Ecol. Evol.">
        <title>Shark genomes provide insights into elasmobranch evolution and the origin of vertebrates.</title>
        <authorList>
            <person name="Hara Y"/>
            <person name="Yamaguchi K"/>
            <person name="Onimaru K"/>
            <person name="Kadota M"/>
            <person name="Koyanagi M"/>
            <person name="Keeley SD"/>
            <person name="Tatsumi K"/>
            <person name="Tanaka K"/>
            <person name="Motone F"/>
            <person name="Kageyama Y"/>
            <person name="Nozu R"/>
            <person name="Adachi N"/>
            <person name="Nishimura O"/>
            <person name="Nakagawa R"/>
            <person name="Tanegashima C"/>
            <person name="Kiyatake I"/>
            <person name="Matsumoto R"/>
            <person name="Murakumo K"/>
            <person name="Nishida K"/>
            <person name="Terakita A"/>
            <person name="Kuratani S"/>
            <person name="Sato K"/>
            <person name="Hyodo S Kuraku.S."/>
        </authorList>
    </citation>
    <scope>NUCLEOTIDE SEQUENCE [LARGE SCALE GENOMIC DNA]</scope>
</reference>
<dbReference type="AlphaFoldDB" id="A0A401SGE2"/>
<dbReference type="Gene3D" id="2.60.120.260">
    <property type="entry name" value="Galactose-binding domain-like"/>
    <property type="match status" value="1"/>
</dbReference>
<feature type="chain" id="PRO_5019292988" description="Laminin N-terminal domain-containing protein" evidence="3">
    <location>
        <begin position="17"/>
        <end position="70"/>
    </location>
</feature>
<accession>A0A401SGE2</accession>
<protein>
    <recommendedName>
        <fullName evidence="4">Laminin N-terminal domain-containing protein</fullName>
    </recommendedName>
</protein>
<dbReference type="PROSITE" id="PS51117">
    <property type="entry name" value="LAMININ_NTER"/>
    <property type="match status" value="1"/>
</dbReference>
<sequence length="70" mass="7933">MLPLFLSLVFNSYVMAQTDCSQWACYPTPTDLIIGRADRLQASSTCGLRASERYCSPRMYYGRVSDITKL</sequence>
<keyword evidence="3" id="KW-0732">Signal</keyword>
<keyword evidence="2" id="KW-0424">Laminin EGF-like domain</keyword>
<evidence type="ECO:0000256" key="1">
    <source>
        <dbReference type="ARBA" id="ARBA00023157"/>
    </source>
</evidence>
<dbReference type="STRING" id="137246.A0A401SGE2"/>
<keyword evidence="6" id="KW-1185">Reference proteome</keyword>
<proteinExistence type="predicted"/>
<evidence type="ECO:0000256" key="3">
    <source>
        <dbReference type="SAM" id="SignalP"/>
    </source>
</evidence>
<evidence type="ECO:0000256" key="2">
    <source>
        <dbReference type="ARBA" id="ARBA00023292"/>
    </source>
</evidence>
<evidence type="ECO:0000259" key="4">
    <source>
        <dbReference type="PROSITE" id="PS51117"/>
    </source>
</evidence>
<keyword evidence="1" id="KW-1015">Disulfide bond</keyword>
<feature type="signal peptide" evidence="3">
    <location>
        <begin position="1"/>
        <end position="16"/>
    </location>
</feature>
<comment type="caution">
    <text evidence="5">The sequence shown here is derived from an EMBL/GenBank/DDBJ whole genome shotgun (WGS) entry which is preliminary data.</text>
</comment>
<dbReference type="InterPro" id="IPR008211">
    <property type="entry name" value="Laminin_N"/>
</dbReference>
<evidence type="ECO:0000313" key="5">
    <source>
        <dbReference type="EMBL" id="GCC29468.1"/>
    </source>
</evidence>
<name>A0A401SGE2_CHIPU</name>